<dbReference type="EMBL" id="CAEKKB010000002">
    <property type="protein sequence ID" value="CAB4300420.1"/>
    <property type="molecule type" value="Genomic_DNA"/>
</dbReference>
<reference evidence="7" key="1">
    <citation type="journal article" date="2020" name="Genome Biol.">
        <title>Gamete binning: chromosome-level and haplotype-resolved genome assembly enabled by high-throughput single-cell sequencing of gamete genomes.</title>
        <authorList>
            <person name="Campoy J.A."/>
            <person name="Sun H."/>
            <person name="Goel M."/>
            <person name="Jiao W.-B."/>
            <person name="Folz-Donahue K."/>
            <person name="Wang N."/>
            <person name="Rubio M."/>
            <person name="Liu C."/>
            <person name="Kukat C."/>
            <person name="Ruiz D."/>
            <person name="Huettel B."/>
            <person name="Schneeberger K."/>
        </authorList>
    </citation>
    <scope>NUCLEOTIDE SEQUENCE [LARGE SCALE GENOMIC DNA]</scope>
    <source>
        <strain evidence="7">cv. Rojo Pasion</strain>
    </source>
</reference>
<dbReference type="PANTHER" id="PTHR46266">
    <property type="entry name" value="TRANSCRIPTION FACTOR TT8"/>
    <property type="match status" value="1"/>
</dbReference>
<dbReference type="AlphaFoldDB" id="A0A6J5WF76"/>
<dbReference type="InterPro" id="IPR036638">
    <property type="entry name" value="HLH_DNA-bd_sf"/>
</dbReference>
<gene>
    <name evidence="6" type="ORF">ORAREDHAP_LOCUS15519</name>
</gene>
<sequence length="134" mass="14910">MCGASSQNTIQDGLLKLRSDDIHKGHVMPDKLKENEKLLVLRSMVPSISEVDKASVLDDTIKYLKELEARAEEMESCMEPPVNIDETDPISIGLFPRKLATRCESHFKRAEFRGAAVAPVGMIKQALWKIAGKC</sequence>
<dbReference type="GO" id="GO:0005634">
    <property type="term" value="C:nucleus"/>
    <property type="evidence" value="ECO:0007669"/>
    <property type="project" value="UniProtKB-SubCell"/>
</dbReference>
<protein>
    <recommendedName>
        <fullName evidence="5">BHLH domain-containing protein</fullName>
    </recommendedName>
</protein>
<organism evidence="6 7">
    <name type="scientific">Prunus armeniaca</name>
    <name type="common">Apricot</name>
    <name type="synonym">Armeniaca vulgaris</name>
    <dbReference type="NCBI Taxonomy" id="36596"/>
    <lineage>
        <taxon>Eukaryota</taxon>
        <taxon>Viridiplantae</taxon>
        <taxon>Streptophyta</taxon>
        <taxon>Embryophyta</taxon>
        <taxon>Tracheophyta</taxon>
        <taxon>Spermatophyta</taxon>
        <taxon>Magnoliopsida</taxon>
        <taxon>eudicotyledons</taxon>
        <taxon>Gunneridae</taxon>
        <taxon>Pentapetalae</taxon>
        <taxon>rosids</taxon>
        <taxon>fabids</taxon>
        <taxon>Rosales</taxon>
        <taxon>Rosaceae</taxon>
        <taxon>Amygdaloideae</taxon>
        <taxon>Amygdaleae</taxon>
        <taxon>Prunus</taxon>
    </lineage>
</organism>
<evidence type="ECO:0000313" key="6">
    <source>
        <dbReference type="EMBL" id="CAB4300420.1"/>
    </source>
</evidence>
<evidence type="ECO:0000256" key="2">
    <source>
        <dbReference type="ARBA" id="ARBA00023015"/>
    </source>
</evidence>
<dbReference type="InterPro" id="IPR011598">
    <property type="entry name" value="bHLH_dom"/>
</dbReference>
<keyword evidence="4" id="KW-0539">Nucleus</keyword>
<evidence type="ECO:0000259" key="5">
    <source>
        <dbReference type="PROSITE" id="PS50888"/>
    </source>
</evidence>
<evidence type="ECO:0000256" key="3">
    <source>
        <dbReference type="ARBA" id="ARBA00023163"/>
    </source>
</evidence>
<evidence type="ECO:0000256" key="4">
    <source>
        <dbReference type="ARBA" id="ARBA00023242"/>
    </source>
</evidence>
<dbReference type="OrthoDB" id="690068at2759"/>
<feature type="domain" description="BHLH" evidence="5">
    <location>
        <begin position="18"/>
        <end position="67"/>
    </location>
</feature>
<dbReference type="SMART" id="SM00353">
    <property type="entry name" value="HLH"/>
    <property type="match status" value="1"/>
</dbReference>
<keyword evidence="2" id="KW-0805">Transcription regulation</keyword>
<keyword evidence="7" id="KW-1185">Reference proteome</keyword>
<evidence type="ECO:0000313" key="7">
    <source>
        <dbReference type="Proteomes" id="UP000507245"/>
    </source>
</evidence>
<name>A0A6J5WF76_PRUAR</name>
<proteinExistence type="predicted"/>
<dbReference type="GO" id="GO:0046983">
    <property type="term" value="F:protein dimerization activity"/>
    <property type="evidence" value="ECO:0007669"/>
    <property type="project" value="InterPro"/>
</dbReference>
<keyword evidence="3" id="KW-0804">Transcription</keyword>
<dbReference type="Gene3D" id="4.10.280.10">
    <property type="entry name" value="Helix-loop-helix DNA-binding domain"/>
    <property type="match status" value="1"/>
</dbReference>
<dbReference type="SUPFAM" id="SSF47459">
    <property type="entry name" value="HLH, helix-loop-helix DNA-binding domain"/>
    <property type="match status" value="1"/>
</dbReference>
<accession>A0A6J5WF76</accession>
<dbReference type="PROSITE" id="PS50888">
    <property type="entry name" value="BHLH"/>
    <property type="match status" value="1"/>
</dbReference>
<evidence type="ECO:0000256" key="1">
    <source>
        <dbReference type="ARBA" id="ARBA00004123"/>
    </source>
</evidence>
<dbReference type="PANTHER" id="PTHR46266:SF1">
    <property type="entry name" value="TRANSCRIPTION FACTOR MYC1"/>
    <property type="match status" value="1"/>
</dbReference>
<dbReference type="Proteomes" id="UP000507245">
    <property type="component" value="Unassembled WGS sequence"/>
</dbReference>
<comment type="subcellular location">
    <subcellularLocation>
        <location evidence="1">Nucleus</location>
    </subcellularLocation>
</comment>